<dbReference type="Proteomes" id="UP000176504">
    <property type="component" value="Unassembled WGS sequence"/>
</dbReference>
<proteinExistence type="inferred from homology"/>
<dbReference type="UniPathway" id="UPA00164"/>
<dbReference type="NCBIfam" id="TIGR02095">
    <property type="entry name" value="glgA"/>
    <property type="match status" value="1"/>
</dbReference>
<comment type="caution">
    <text evidence="10">The sequence shown here is derived from an EMBL/GenBank/DDBJ whole genome shotgun (WGS) entry which is preliminary data.</text>
</comment>
<dbReference type="EC" id="2.4.1.21" evidence="7"/>
<gene>
    <name evidence="7" type="primary">glgA</name>
    <name evidence="10" type="ORF">A3A78_01310</name>
</gene>
<protein>
    <recommendedName>
        <fullName evidence="7">Glycogen synthase</fullName>
        <ecNumber evidence="7">2.4.1.21</ecNumber>
    </recommendedName>
    <alternativeName>
        <fullName evidence="7">Starch [bacterial glycogen] synthase</fullName>
    </alternativeName>
</protein>
<comment type="function">
    <text evidence="2 7">Synthesizes alpha-1,4-glucan chains using ADP-glucose.</text>
</comment>
<keyword evidence="6 7" id="KW-0320">Glycogen biosynthesis</keyword>
<feature type="domain" description="Starch synthase catalytic" evidence="9">
    <location>
        <begin position="9"/>
        <end position="257"/>
    </location>
</feature>
<evidence type="ECO:0000313" key="11">
    <source>
        <dbReference type="Proteomes" id="UP000176504"/>
    </source>
</evidence>
<dbReference type="InterPro" id="IPR011835">
    <property type="entry name" value="GS/SS"/>
</dbReference>
<evidence type="ECO:0000256" key="7">
    <source>
        <dbReference type="HAMAP-Rule" id="MF_00484"/>
    </source>
</evidence>
<comment type="pathway">
    <text evidence="7">Glycan biosynthesis; glycogen biosynthesis.</text>
</comment>
<evidence type="ECO:0000256" key="3">
    <source>
        <dbReference type="ARBA" id="ARBA00010281"/>
    </source>
</evidence>
<comment type="catalytic activity">
    <reaction evidence="1 7">
        <text>[(1-&gt;4)-alpha-D-glucosyl](n) + ADP-alpha-D-glucose = [(1-&gt;4)-alpha-D-glucosyl](n+1) + ADP + H(+)</text>
        <dbReference type="Rhea" id="RHEA:18189"/>
        <dbReference type="Rhea" id="RHEA-COMP:9584"/>
        <dbReference type="Rhea" id="RHEA-COMP:9587"/>
        <dbReference type="ChEBI" id="CHEBI:15378"/>
        <dbReference type="ChEBI" id="CHEBI:15444"/>
        <dbReference type="ChEBI" id="CHEBI:57498"/>
        <dbReference type="ChEBI" id="CHEBI:456216"/>
        <dbReference type="EC" id="2.4.1.21"/>
    </reaction>
</comment>
<evidence type="ECO:0000313" key="10">
    <source>
        <dbReference type="EMBL" id="OGC55592.1"/>
    </source>
</evidence>
<comment type="similarity">
    <text evidence="3 7">Belongs to the glycosyltransferase 1 family. Bacterial/plant glycogen synthase subfamily.</text>
</comment>
<comment type="caution">
    <text evidence="7">Lacks conserved residue(s) required for the propagation of feature annotation.</text>
</comment>
<evidence type="ECO:0000256" key="4">
    <source>
        <dbReference type="ARBA" id="ARBA00022676"/>
    </source>
</evidence>
<evidence type="ECO:0000256" key="6">
    <source>
        <dbReference type="ARBA" id="ARBA00023056"/>
    </source>
</evidence>
<dbReference type="PANTHER" id="PTHR45825">
    <property type="entry name" value="GRANULE-BOUND STARCH SYNTHASE 1, CHLOROPLASTIC/AMYLOPLASTIC"/>
    <property type="match status" value="1"/>
</dbReference>
<evidence type="ECO:0000256" key="1">
    <source>
        <dbReference type="ARBA" id="ARBA00001478"/>
    </source>
</evidence>
<dbReference type="Gene3D" id="3.40.50.2000">
    <property type="entry name" value="Glycogen Phosphorylase B"/>
    <property type="match status" value="2"/>
</dbReference>
<keyword evidence="5 7" id="KW-0808">Transferase</keyword>
<feature type="domain" description="Glycosyl transferase family 1" evidence="8">
    <location>
        <begin position="314"/>
        <end position="465"/>
    </location>
</feature>
<evidence type="ECO:0000256" key="5">
    <source>
        <dbReference type="ARBA" id="ARBA00022679"/>
    </source>
</evidence>
<dbReference type="EMBL" id="MEVI01000002">
    <property type="protein sequence ID" value="OGC55592.1"/>
    <property type="molecule type" value="Genomic_DNA"/>
</dbReference>
<evidence type="ECO:0000256" key="2">
    <source>
        <dbReference type="ARBA" id="ARBA00002764"/>
    </source>
</evidence>
<dbReference type="Pfam" id="PF08323">
    <property type="entry name" value="Glyco_transf_5"/>
    <property type="match status" value="1"/>
</dbReference>
<dbReference type="CDD" id="cd03791">
    <property type="entry name" value="GT5_Glycogen_synthase_DULL1-like"/>
    <property type="match status" value="1"/>
</dbReference>
<dbReference type="GO" id="GO:0009011">
    <property type="term" value="F:alpha-1,4-glucan glucosyltransferase (ADP-glucose donor) activity"/>
    <property type="evidence" value="ECO:0007669"/>
    <property type="project" value="UniProtKB-UniRule"/>
</dbReference>
<organism evidence="10 11">
    <name type="scientific">candidate division WWE3 bacterium RIFCSPLOWO2_01_FULL_41_18</name>
    <dbReference type="NCBI Taxonomy" id="1802625"/>
    <lineage>
        <taxon>Bacteria</taxon>
        <taxon>Katanobacteria</taxon>
    </lineage>
</organism>
<dbReference type="GO" id="GO:0005978">
    <property type="term" value="P:glycogen biosynthetic process"/>
    <property type="evidence" value="ECO:0007669"/>
    <property type="project" value="UniProtKB-UniRule"/>
</dbReference>
<accession>A0A1F4VEA9</accession>
<name>A0A1F4VEA9_UNCKA</name>
<reference evidence="10 11" key="1">
    <citation type="journal article" date="2016" name="Nat. Commun.">
        <title>Thousands of microbial genomes shed light on interconnected biogeochemical processes in an aquifer system.</title>
        <authorList>
            <person name="Anantharaman K."/>
            <person name="Brown C.T."/>
            <person name="Hug L.A."/>
            <person name="Sharon I."/>
            <person name="Castelle C.J."/>
            <person name="Probst A.J."/>
            <person name="Thomas B.C."/>
            <person name="Singh A."/>
            <person name="Wilkins M.J."/>
            <person name="Karaoz U."/>
            <person name="Brodie E.L."/>
            <person name="Williams K.H."/>
            <person name="Hubbard S.S."/>
            <person name="Banfield J.F."/>
        </authorList>
    </citation>
    <scope>NUCLEOTIDE SEQUENCE [LARGE SCALE GENOMIC DNA]</scope>
</reference>
<dbReference type="HAMAP" id="MF_00484">
    <property type="entry name" value="Glycogen_synth"/>
    <property type="match status" value="1"/>
</dbReference>
<dbReference type="Pfam" id="PF00534">
    <property type="entry name" value="Glycos_transf_1"/>
    <property type="match status" value="1"/>
</dbReference>
<dbReference type="AlphaFoldDB" id="A0A1F4VEA9"/>
<evidence type="ECO:0000259" key="9">
    <source>
        <dbReference type="Pfam" id="PF08323"/>
    </source>
</evidence>
<dbReference type="SUPFAM" id="SSF53756">
    <property type="entry name" value="UDP-Glycosyltransferase/glycogen phosphorylase"/>
    <property type="match status" value="1"/>
</dbReference>
<dbReference type="InterPro" id="IPR001296">
    <property type="entry name" value="Glyco_trans_1"/>
</dbReference>
<keyword evidence="4 7" id="KW-0328">Glycosyltransferase</keyword>
<dbReference type="InterPro" id="IPR013534">
    <property type="entry name" value="Starch_synth_cat_dom"/>
</dbReference>
<sequence length="514" mass="58095">MVGKEPPLKVLIVAAESSPFAAVGGFSRVIEALSTALRKTGHEARVFLPKFGFIDEEKYELEMVFADLAVPTGDEATPNLICNVKKCVLPSGVTVYFLENMEYYEKRANVYGYSDDPTRWALLSRGALEFLKRLPETEEFLDDDFYPDVIHCNDWHTGVLPNYLSSYYNNDPKLSKVASLLTIHNLYYQGLFDPQNISELDFDDGKSDVAPFFSEALNKQNFMKRGIIYSDAVNTVSPTYSKEILTQEFGAGLDRLLLEVRSKVYGVLNGLDTESFDPATDKVIEKNYDAFSLEQRTANKVAVQKEYNIAVSDEIPLIGFVGRLDQQKGIDLIVPAMKYLIKDFGVQFVQVGGGDLTYTEQFRELKSAFPKNVGLHLLPNFTLPRLIFAGCDMILYPSKFEPCGIVQLEAMRYGAIPIVRKVGGLADSVENFDPKTHKGTGFVFEDYDVIAFYGQLVRAVESFKHKEVWRVIQKNAMRKDFSWNKSAKEYAKIYRRAMEFHKKSSVSHVSSFGM</sequence>
<dbReference type="GO" id="GO:0004373">
    <property type="term" value="F:alpha-1,4-glucan glucosyltransferase (UDP-glucose donor) activity"/>
    <property type="evidence" value="ECO:0007669"/>
    <property type="project" value="InterPro"/>
</dbReference>
<dbReference type="PANTHER" id="PTHR45825:SF11">
    <property type="entry name" value="ALPHA AMYLASE DOMAIN-CONTAINING PROTEIN"/>
    <property type="match status" value="1"/>
</dbReference>
<evidence type="ECO:0000259" key="8">
    <source>
        <dbReference type="Pfam" id="PF00534"/>
    </source>
</evidence>